<dbReference type="PANTHER" id="PTHR35089:SF1">
    <property type="entry name" value="CHAPERONE PROTEIN SKP"/>
    <property type="match status" value="1"/>
</dbReference>
<keyword evidence="3" id="KW-0175">Coiled coil</keyword>
<evidence type="ECO:0000313" key="6">
    <source>
        <dbReference type="Proteomes" id="UP000198814"/>
    </source>
</evidence>
<keyword evidence="6" id="KW-1185">Reference proteome</keyword>
<comment type="similarity">
    <text evidence="1">Belongs to the Skp family.</text>
</comment>
<dbReference type="PANTHER" id="PTHR35089">
    <property type="entry name" value="CHAPERONE PROTEIN SKP"/>
    <property type="match status" value="1"/>
</dbReference>
<dbReference type="SMART" id="SM00935">
    <property type="entry name" value="OmpH"/>
    <property type="match status" value="1"/>
</dbReference>
<evidence type="ECO:0000256" key="1">
    <source>
        <dbReference type="ARBA" id="ARBA00009091"/>
    </source>
</evidence>
<dbReference type="EMBL" id="FODO01000001">
    <property type="protein sequence ID" value="SEN75169.1"/>
    <property type="molecule type" value="Genomic_DNA"/>
</dbReference>
<evidence type="ECO:0000256" key="3">
    <source>
        <dbReference type="SAM" id="Coils"/>
    </source>
</evidence>
<dbReference type="STRING" id="42354.SAMN05216333_10183"/>
<protein>
    <submittedName>
        <fullName evidence="5">Periplasmic chaperone for outer membrane proteins Skp</fullName>
    </submittedName>
</protein>
<dbReference type="InterPro" id="IPR005632">
    <property type="entry name" value="Chaperone_Skp"/>
</dbReference>
<dbReference type="Pfam" id="PF03938">
    <property type="entry name" value="OmpH"/>
    <property type="match status" value="1"/>
</dbReference>
<accession>A0A1H8J3D6</accession>
<gene>
    <name evidence="5" type="ORF">SAMN05216333_10183</name>
</gene>
<feature type="coiled-coil region" evidence="3">
    <location>
        <begin position="97"/>
        <end position="150"/>
    </location>
</feature>
<proteinExistence type="inferred from homology"/>
<dbReference type="GO" id="GO:0050821">
    <property type="term" value="P:protein stabilization"/>
    <property type="evidence" value="ECO:0007669"/>
    <property type="project" value="TreeGrafter"/>
</dbReference>
<keyword evidence="4" id="KW-0472">Membrane</keyword>
<dbReference type="InterPro" id="IPR024930">
    <property type="entry name" value="Skp_dom_sf"/>
</dbReference>
<dbReference type="SUPFAM" id="SSF111384">
    <property type="entry name" value="OmpH-like"/>
    <property type="match status" value="1"/>
</dbReference>
<dbReference type="Proteomes" id="UP000198814">
    <property type="component" value="Unassembled WGS sequence"/>
</dbReference>
<dbReference type="GO" id="GO:0051082">
    <property type="term" value="F:unfolded protein binding"/>
    <property type="evidence" value="ECO:0007669"/>
    <property type="project" value="InterPro"/>
</dbReference>
<evidence type="ECO:0000313" key="5">
    <source>
        <dbReference type="EMBL" id="SEN75169.1"/>
    </source>
</evidence>
<evidence type="ECO:0000256" key="4">
    <source>
        <dbReference type="SAM" id="Phobius"/>
    </source>
</evidence>
<evidence type="ECO:0000256" key="2">
    <source>
        <dbReference type="ARBA" id="ARBA00022729"/>
    </source>
</evidence>
<keyword evidence="4" id="KW-1133">Transmembrane helix</keyword>
<dbReference type="Gene3D" id="3.30.910.20">
    <property type="entry name" value="Skp domain"/>
    <property type="match status" value="1"/>
</dbReference>
<name>A0A1H8J3D6_9PROT</name>
<keyword evidence="2" id="KW-0732">Signal</keyword>
<organism evidence="5 6">
    <name type="scientific">Nitrosomonas oligotropha</name>
    <dbReference type="NCBI Taxonomy" id="42354"/>
    <lineage>
        <taxon>Bacteria</taxon>
        <taxon>Pseudomonadati</taxon>
        <taxon>Pseudomonadota</taxon>
        <taxon>Betaproteobacteria</taxon>
        <taxon>Nitrosomonadales</taxon>
        <taxon>Nitrosomonadaceae</taxon>
        <taxon>Nitrosomonas</taxon>
    </lineage>
</organism>
<sequence>MISPAIICKDSSSCSGNNSDLVETPVVYMLKQQINQQRRNLVMTVTAAIIACGFTVAFAGDIKIGVVNTEKILRESAPAIQAQKKIEQEFVPRDEDIKKMALEAKNLQDKLEKNSIKMEETERRNLERNLANLSREYQRAQRQMREDLSVRQNEEYSVILERTNRAISKIAEAENYDLILQLQDSVYRSQRIDITDKVIKTLDKE</sequence>
<dbReference type="AlphaFoldDB" id="A0A1H8J3D6"/>
<reference evidence="6" key="1">
    <citation type="submission" date="2016-10" db="EMBL/GenBank/DDBJ databases">
        <authorList>
            <person name="Varghese N."/>
            <person name="Submissions S."/>
        </authorList>
    </citation>
    <scope>NUCLEOTIDE SEQUENCE [LARGE SCALE GENOMIC DNA]</scope>
    <source>
        <strain evidence="6">Nm76</strain>
    </source>
</reference>
<keyword evidence="4" id="KW-0812">Transmembrane</keyword>
<dbReference type="GO" id="GO:0005829">
    <property type="term" value="C:cytosol"/>
    <property type="evidence" value="ECO:0007669"/>
    <property type="project" value="TreeGrafter"/>
</dbReference>
<feature type="transmembrane region" description="Helical" evidence="4">
    <location>
        <begin position="41"/>
        <end position="60"/>
    </location>
</feature>